<comment type="caution">
    <text evidence="3">The sequence shown here is derived from an EMBL/GenBank/DDBJ whole genome shotgun (WGS) entry which is preliminary data.</text>
</comment>
<dbReference type="Proteomes" id="UP000265845">
    <property type="component" value="Unassembled WGS sequence"/>
</dbReference>
<reference evidence="3 4" key="1">
    <citation type="submission" date="2018-08" db="EMBL/GenBank/DDBJ databases">
        <title>Henriciella mobilis sp. nov., isolated from seawater.</title>
        <authorList>
            <person name="Cheng H."/>
            <person name="Wu Y.-H."/>
            <person name="Xu X.-W."/>
            <person name="Guo L.-L."/>
        </authorList>
    </citation>
    <scope>NUCLEOTIDE SEQUENCE [LARGE SCALE GENOMIC DNA]</scope>
    <source>
        <strain evidence="3 4">CCUG67844</strain>
    </source>
</reference>
<keyword evidence="2" id="KW-1133">Transmembrane helix</keyword>
<evidence type="ECO:0000256" key="2">
    <source>
        <dbReference type="SAM" id="Phobius"/>
    </source>
</evidence>
<accession>A0A399RHL9</accession>
<organism evidence="3 4">
    <name type="scientific">Henriciella algicola</name>
    <dbReference type="NCBI Taxonomy" id="1608422"/>
    <lineage>
        <taxon>Bacteria</taxon>
        <taxon>Pseudomonadati</taxon>
        <taxon>Pseudomonadota</taxon>
        <taxon>Alphaproteobacteria</taxon>
        <taxon>Hyphomonadales</taxon>
        <taxon>Hyphomonadaceae</taxon>
        <taxon>Henriciella</taxon>
    </lineage>
</organism>
<evidence type="ECO:0000256" key="1">
    <source>
        <dbReference type="SAM" id="MobiDB-lite"/>
    </source>
</evidence>
<dbReference type="RefSeq" id="WP_119452606.1">
    <property type="nucleotide sequence ID" value="NZ_QWGA01000003.1"/>
</dbReference>
<keyword evidence="2" id="KW-0812">Transmembrane</keyword>
<dbReference type="EMBL" id="QWGA01000003">
    <property type="protein sequence ID" value="RIJ31106.1"/>
    <property type="molecule type" value="Genomic_DNA"/>
</dbReference>
<feature type="region of interest" description="Disordered" evidence="1">
    <location>
        <begin position="209"/>
        <end position="304"/>
    </location>
</feature>
<name>A0A399RHL9_9PROT</name>
<feature type="compositionally biased region" description="Low complexity" evidence="1">
    <location>
        <begin position="236"/>
        <end position="257"/>
    </location>
</feature>
<evidence type="ECO:0000313" key="3">
    <source>
        <dbReference type="EMBL" id="RIJ31106.1"/>
    </source>
</evidence>
<dbReference type="AlphaFoldDB" id="A0A399RHL9"/>
<keyword evidence="4" id="KW-1185">Reference proteome</keyword>
<gene>
    <name evidence="3" type="ORF">D1222_02240</name>
</gene>
<dbReference type="OrthoDB" id="7618259at2"/>
<keyword evidence="2" id="KW-0472">Membrane</keyword>
<protein>
    <submittedName>
        <fullName evidence="3">Uncharacterized protein</fullName>
    </submittedName>
</protein>
<feature type="transmembrane region" description="Helical" evidence="2">
    <location>
        <begin position="6"/>
        <end position="29"/>
    </location>
</feature>
<proteinExistence type="predicted"/>
<evidence type="ECO:0000313" key="4">
    <source>
        <dbReference type="Proteomes" id="UP000265845"/>
    </source>
</evidence>
<sequence length="304" mass="33240">MTEENLEVLLVIGGGIAAIVVLMIIWFVWKNMRASGRALKMALDGVGHEFRFNLQRVLAELRDLSANGDVSDDLAMPLARPQLKSLLAQPAVKDKRALERLDTMYQALEASRSNVRQQGQSGEAVDAYKRSAVEAVAILYLWEQHKGGLPEKAPSTSSSAVRDWMKSLGFTQTLIPGMALRDEVIRQLRGMRMPLKPGDLRMTAQDYYGTPKKENTAPKGELVAGAPDPVEPTNMAEEAAQQAAEPEVEAPPAENEQSAPEPEEDVAEASQEAEPVVDNAVAEPTPAPLAGDAAQPSRRRRRRR</sequence>